<dbReference type="RefSeq" id="WP_109969566.1">
    <property type="nucleotide sequence ID" value="NZ_CP176093.1"/>
</dbReference>
<comment type="caution">
    <text evidence="1">The sequence shown here is derived from an EMBL/GenBank/DDBJ whole genome shotgun (WGS) entry which is preliminary data.</text>
</comment>
<dbReference type="AlphaFoldDB" id="A0A2V2MR37"/>
<evidence type="ECO:0000313" key="2">
    <source>
        <dbReference type="Proteomes" id="UP000245657"/>
    </source>
</evidence>
<dbReference type="OrthoDB" id="132546at2157"/>
<name>A0A2V2MR37_9EURY</name>
<gene>
    <name evidence="1" type="ORF">DK846_13875</name>
</gene>
<dbReference type="Proteomes" id="UP000245657">
    <property type="component" value="Unassembled WGS sequence"/>
</dbReference>
<dbReference type="CDD" id="cd03801">
    <property type="entry name" value="GT4_PimA-like"/>
    <property type="match status" value="1"/>
</dbReference>
<dbReference type="PANTHER" id="PTHR12526:SF630">
    <property type="entry name" value="GLYCOSYLTRANSFERASE"/>
    <property type="match status" value="1"/>
</dbReference>
<accession>A0A2V2MR37</accession>
<dbReference type="GeneID" id="97548398"/>
<protein>
    <recommendedName>
        <fullName evidence="3">Glycosyltransferase</fullName>
    </recommendedName>
</protein>
<sequence length="414" mass="47357">MNKKPRILFTTPVLQYPAVGGPFLRIENSIKALSQISNLTIYCRTPVSRAEIDYYKSWCDFFFISPSATNLKWTEKKINSIFRLLFKLTHFSVFNEKNDEEYLLDIIRMIKPDIIWLGYGNISYPLVKFLKEKTSLPVVCDTDSVWSRFILRGIPYLTDPIQIKEITHKGKEKEEEEQWGTQLADITTAVSEIDADYYRKHAKKPDQIKVFSNVIDLNNYKLIPPKIMNFHHPCIYLAGTFWENSPMEESARWVIDKILPLIKKEIPNIHLYIIGNNSNKILEDIKDPSITITGMLPIVLPYLCHADVAIVPLKFESGTRFKILEAGACKIPVVSTTLGAEGIPVTHEIDILIADEPDSFSRAIISLISNPEYAKKIGNKLHSLIAEKYDIPALINEGREIIESISNMKKKIND</sequence>
<dbReference type="SUPFAM" id="SSF53756">
    <property type="entry name" value="UDP-Glycosyltransferase/glycogen phosphorylase"/>
    <property type="match status" value="1"/>
</dbReference>
<evidence type="ECO:0008006" key="3">
    <source>
        <dbReference type="Google" id="ProtNLM"/>
    </source>
</evidence>
<dbReference type="Gene3D" id="3.40.50.2000">
    <property type="entry name" value="Glycogen Phosphorylase B"/>
    <property type="match status" value="2"/>
</dbReference>
<dbReference type="PANTHER" id="PTHR12526">
    <property type="entry name" value="GLYCOSYLTRANSFERASE"/>
    <property type="match status" value="1"/>
</dbReference>
<proteinExistence type="predicted"/>
<dbReference type="Pfam" id="PF13692">
    <property type="entry name" value="Glyco_trans_1_4"/>
    <property type="match status" value="1"/>
</dbReference>
<evidence type="ECO:0000313" key="1">
    <source>
        <dbReference type="EMBL" id="PWR70694.1"/>
    </source>
</evidence>
<dbReference type="EMBL" id="QGMY01000010">
    <property type="protein sequence ID" value="PWR70694.1"/>
    <property type="molecule type" value="Genomic_DNA"/>
</dbReference>
<reference evidence="1 2" key="1">
    <citation type="submission" date="2018-05" db="EMBL/GenBank/DDBJ databases">
        <title>Draft genome of Methanospirillum lacunae Ki8-1.</title>
        <authorList>
            <person name="Dueholm M.S."/>
            <person name="Nielsen P.H."/>
            <person name="Bakmann L.F."/>
            <person name="Otzen D.E."/>
        </authorList>
    </citation>
    <scope>NUCLEOTIDE SEQUENCE [LARGE SCALE GENOMIC DNA]</scope>
    <source>
        <strain evidence="1 2">Ki8-1</strain>
    </source>
</reference>
<keyword evidence="2" id="KW-1185">Reference proteome</keyword>
<organism evidence="1 2">
    <name type="scientific">Methanospirillum lacunae</name>
    <dbReference type="NCBI Taxonomy" id="668570"/>
    <lineage>
        <taxon>Archaea</taxon>
        <taxon>Methanobacteriati</taxon>
        <taxon>Methanobacteriota</taxon>
        <taxon>Stenosarchaea group</taxon>
        <taxon>Methanomicrobia</taxon>
        <taxon>Methanomicrobiales</taxon>
        <taxon>Methanospirillaceae</taxon>
        <taxon>Methanospirillum</taxon>
    </lineage>
</organism>